<feature type="transmembrane region" description="Helical" evidence="1">
    <location>
        <begin position="112"/>
        <end position="133"/>
    </location>
</feature>
<proteinExistence type="predicted"/>
<keyword evidence="1" id="KW-1133">Transmembrane helix</keyword>
<name>A0A0P7BMZ2_9HYPO</name>
<evidence type="ECO:0000256" key="1">
    <source>
        <dbReference type="SAM" id="Phobius"/>
    </source>
</evidence>
<dbReference type="STRING" id="78410.A0A0P7BMZ2"/>
<protein>
    <submittedName>
        <fullName evidence="2">Uncharacterized protein</fullName>
    </submittedName>
</protein>
<gene>
    <name evidence="2" type="ORF">AK830_g4815</name>
</gene>
<dbReference type="AlphaFoldDB" id="A0A0P7BMZ2"/>
<accession>A0A0P7BMZ2</accession>
<feature type="transmembrane region" description="Helical" evidence="1">
    <location>
        <begin position="145"/>
        <end position="171"/>
    </location>
</feature>
<evidence type="ECO:0000313" key="3">
    <source>
        <dbReference type="Proteomes" id="UP000050424"/>
    </source>
</evidence>
<evidence type="ECO:0000313" key="2">
    <source>
        <dbReference type="EMBL" id="KPM41720.1"/>
    </source>
</evidence>
<feature type="transmembrane region" description="Helical" evidence="1">
    <location>
        <begin position="6"/>
        <end position="28"/>
    </location>
</feature>
<keyword evidence="3" id="KW-1185">Reference proteome</keyword>
<sequence length="265" mass="28747">MGAPNAIRIALLLLSAASFVPQLSRLLARGDSAGLAPKYILFNLIVATQQFSLGLYYIVANDELDLVVHSPPTAGDWLNLAQFTVVWLGHLILFGAYLFYPPSRPGTKAALLSVYITFLLISIVPVIVIAVLPPTGTDAYGDRRWISAVFGNVSSLVVNPIVTAVAIAAYFPQARELQSRSDVGAVSVLGLAVQAGVFLVVAIFWPLRMQVPRNFSFSMWYQFGGWATLDNLVFAFVQAVLWLMSRRLDGAVSQSTSESTPLIVT</sequence>
<dbReference type="OrthoDB" id="5139341at2759"/>
<organism evidence="2 3">
    <name type="scientific">Neonectria ditissima</name>
    <dbReference type="NCBI Taxonomy" id="78410"/>
    <lineage>
        <taxon>Eukaryota</taxon>
        <taxon>Fungi</taxon>
        <taxon>Dikarya</taxon>
        <taxon>Ascomycota</taxon>
        <taxon>Pezizomycotina</taxon>
        <taxon>Sordariomycetes</taxon>
        <taxon>Hypocreomycetidae</taxon>
        <taxon>Hypocreales</taxon>
        <taxon>Nectriaceae</taxon>
        <taxon>Neonectria</taxon>
    </lineage>
</organism>
<comment type="caution">
    <text evidence="2">The sequence shown here is derived from an EMBL/GenBank/DDBJ whole genome shotgun (WGS) entry which is preliminary data.</text>
</comment>
<feature type="transmembrane region" description="Helical" evidence="1">
    <location>
        <begin position="40"/>
        <end position="60"/>
    </location>
</feature>
<reference evidence="2 3" key="1">
    <citation type="submission" date="2015-09" db="EMBL/GenBank/DDBJ databases">
        <title>Draft genome of a European isolate of the apple canker pathogen Neonectria ditissima.</title>
        <authorList>
            <person name="Gomez-Cortecero A."/>
            <person name="Harrison R.J."/>
            <person name="Armitage A.D."/>
        </authorList>
    </citation>
    <scope>NUCLEOTIDE SEQUENCE [LARGE SCALE GENOMIC DNA]</scope>
    <source>
        <strain evidence="2 3">R09/05</strain>
    </source>
</reference>
<feature type="transmembrane region" description="Helical" evidence="1">
    <location>
        <begin position="183"/>
        <end position="207"/>
    </location>
</feature>
<keyword evidence="1" id="KW-0472">Membrane</keyword>
<feature type="transmembrane region" description="Helical" evidence="1">
    <location>
        <begin position="80"/>
        <end position="100"/>
    </location>
</feature>
<dbReference type="Proteomes" id="UP000050424">
    <property type="component" value="Unassembled WGS sequence"/>
</dbReference>
<dbReference type="EMBL" id="LKCW01000060">
    <property type="protein sequence ID" value="KPM41720.1"/>
    <property type="molecule type" value="Genomic_DNA"/>
</dbReference>
<feature type="transmembrane region" description="Helical" evidence="1">
    <location>
        <begin position="219"/>
        <end position="244"/>
    </location>
</feature>
<keyword evidence="1" id="KW-0812">Transmembrane</keyword>